<dbReference type="PANTHER" id="PTHR43792:SF1">
    <property type="entry name" value="N-ACETYLTRANSFERASE DOMAIN-CONTAINING PROTEIN"/>
    <property type="match status" value="1"/>
</dbReference>
<name>A0ABV6JL10_9BACL</name>
<reference evidence="2 3" key="1">
    <citation type="submission" date="2024-09" db="EMBL/GenBank/DDBJ databases">
        <authorList>
            <person name="Sun Q."/>
            <person name="Mori K."/>
        </authorList>
    </citation>
    <scope>NUCLEOTIDE SEQUENCE [LARGE SCALE GENOMIC DNA]</scope>
    <source>
        <strain evidence="2 3">CCM 4839</strain>
    </source>
</reference>
<accession>A0ABV6JL10</accession>
<evidence type="ECO:0000313" key="3">
    <source>
        <dbReference type="Proteomes" id="UP001589818"/>
    </source>
</evidence>
<dbReference type="InterPro" id="IPR051531">
    <property type="entry name" value="N-acetyltransferase"/>
</dbReference>
<dbReference type="InterPro" id="IPR000182">
    <property type="entry name" value="GNAT_dom"/>
</dbReference>
<dbReference type="RefSeq" id="WP_309145358.1">
    <property type="nucleotide sequence ID" value="NZ_JANHOF010000012.1"/>
</dbReference>
<gene>
    <name evidence="2" type="ORF">ACFFJ8_35350</name>
</gene>
<dbReference type="Gene3D" id="3.40.630.30">
    <property type="match status" value="1"/>
</dbReference>
<proteinExistence type="predicted"/>
<evidence type="ECO:0000259" key="1">
    <source>
        <dbReference type="PROSITE" id="PS51186"/>
    </source>
</evidence>
<comment type="caution">
    <text evidence="2">The sequence shown here is derived from an EMBL/GenBank/DDBJ whole genome shotgun (WGS) entry which is preliminary data.</text>
</comment>
<keyword evidence="3" id="KW-1185">Reference proteome</keyword>
<dbReference type="InterPro" id="IPR016181">
    <property type="entry name" value="Acyl_CoA_acyltransferase"/>
</dbReference>
<dbReference type="SUPFAM" id="SSF55729">
    <property type="entry name" value="Acyl-CoA N-acyltransferases (Nat)"/>
    <property type="match status" value="1"/>
</dbReference>
<dbReference type="PANTHER" id="PTHR43792">
    <property type="entry name" value="GNAT FAMILY, PUTATIVE (AFU_ORTHOLOGUE AFUA_3G00765)-RELATED-RELATED"/>
    <property type="match status" value="1"/>
</dbReference>
<sequence length="183" mass="20610">MMILETERLVLREFALEDAAAVHVYAADPVVAAHMSWGPNTEEETWDYMQYVTQMQGEQPRTGFELAVILKETQALIGGTGIFINSPGQGEIGYCYNPLYWGRGYAAEAAAALLRFGFNELGLHRIFATCRPGNTGSAKVMQKLGMKYEGHLRGHMLHKQGRWLDSYQYSILKPEYEQLQTLA</sequence>
<dbReference type="Proteomes" id="UP001589818">
    <property type="component" value="Unassembled WGS sequence"/>
</dbReference>
<dbReference type="Pfam" id="PF13302">
    <property type="entry name" value="Acetyltransf_3"/>
    <property type="match status" value="1"/>
</dbReference>
<protein>
    <submittedName>
        <fullName evidence="2">GNAT family protein</fullName>
    </submittedName>
</protein>
<dbReference type="PROSITE" id="PS51186">
    <property type="entry name" value="GNAT"/>
    <property type="match status" value="1"/>
</dbReference>
<evidence type="ECO:0000313" key="2">
    <source>
        <dbReference type="EMBL" id="MFC0396612.1"/>
    </source>
</evidence>
<organism evidence="2 3">
    <name type="scientific">Paenibacillus mendelii</name>
    <dbReference type="NCBI Taxonomy" id="206163"/>
    <lineage>
        <taxon>Bacteria</taxon>
        <taxon>Bacillati</taxon>
        <taxon>Bacillota</taxon>
        <taxon>Bacilli</taxon>
        <taxon>Bacillales</taxon>
        <taxon>Paenibacillaceae</taxon>
        <taxon>Paenibacillus</taxon>
    </lineage>
</organism>
<feature type="domain" description="N-acetyltransferase" evidence="1">
    <location>
        <begin position="9"/>
        <end position="174"/>
    </location>
</feature>
<dbReference type="EMBL" id="JBHLVF010000064">
    <property type="protein sequence ID" value="MFC0396612.1"/>
    <property type="molecule type" value="Genomic_DNA"/>
</dbReference>